<evidence type="ECO:0000256" key="9">
    <source>
        <dbReference type="SAM" id="MobiDB-lite"/>
    </source>
</evidence>
<dbReference type="OrthoDB" id="19014at2759"/>
<dbReference type="FunFam" id="3.40.50.150:FF:000135">
    <property type="entry name" value="Arginine N-methyltransferase 2"/>
    <property type="match status" value="1"/>
</dbReference>
<feature type="domain" description="RMT2" evidence="10">
    <location>
        <begin position="211"/>
        <end position="439"/>
    </location>
</feature>
<dbReference type="SUPFAM" id="SSF48403">
    <property type="entry name" value="Ankyrin repeat"/>
    <property type="match status" value="1"/>
</dbReference>
<dbReference type="SUPFAM" id="SSF53335">
    <property type="entry name" value="S-adenosyl-L-methionine-dependent methyltransferases"/>
    <property type="match status" value="1"/>
</dbReference>
<comment type="similarity">
    <text evidence="8">Belongs to the class I-like SAM-binding methyltransferase superfamily. RMT2 methyltransferase family.</text>
</comment>
<organism evidence="11 12">
    <name type="scientific">Westerdykella ornata</name>
    <dbReference type="NCBI Taxonomy" id="318751"/>
    <lineage>
        <taxon>Eukaryota</taxon>
        <taxon>Fungi</taxon>
        <taxon>Dikarya</taxon>
        <taxon>Ascomycota</taxon>
        <taxon>Pezizomycotina</taxon>
        <taxon>Dothideomycetes</taxon>
        <taxon>Pleosporomycetidae</taxon>
        <taxon>Pleosporales</taxon>
        <taxon>Sporormiaceae</taxon>
        <taxon>Westerdykella</taxon>
    </lineage>
</organism>
<dbReference type="GO" id="GO:0005737">
    <property type="term" value="C:cytoplasm"/>
    <property type="evidence" value="ECO:0007669"/>
    <property type="project" value="UniProtKB-SubCell"/>
</dbReference>
<protein>
    <recommendedName>
        <fullName evidence="8">Arginine N-methyltransferase 2</fullName>
        <ecNumber evidence="8">2.1.1.-</ecNumber>
    </recommendedName>
</protein>
<evidence type="ECO:0000256" key="7">
    <source>
        <dbReference type="ARBA" id="ARBA00023242"/>
    </source>
</evidence>
<sequence length="439" mass="48604">MDDPAFDTSTDLHTQSILLAAAHHDIGALRDLLRNTSANVQDEETGFTPLHAAIAALEPGLDSHDDGDDGAGRNGAEVNGHTNGDVAHAESEERKMEVEAAVKTVRFLFENGAIWNDLDANGETPGCIAHRLGLKELYDLCVDAGVRAELLLSRLDEYQPLDGDDSDYEEEDEGGQNREEQEGEDEVSNITEKVEEIALHGEAAATQPGDESTASANYLASNLTFQRNRILDGAANGVMMGWETTLMRRSAELLTPREGLRVLNVGHGIGIIDAIFQERRPTYHHIIEAHPDVLEQMKEGGWYDKPGVVVHQGRWQDIVPGLVEKGDLFDAIYFDTFAEDYRALREFFTEYVIGLLDPAGGPNGEGGRFGFFCGMGADRQVCYDVYCKVVEMDLFEAGFDTEWETIPVPDLDSEGEWEGVRRKYWVLKNYKLPTCSFIA</sequence>
<keyword evidence="5 8" id="KW-0808">Transferase</keyword>
<evidence type="ECO:0000256" key="4">
    <source>
        <dbReference type="ARBA" id="ARBA00022603"/>
    </source>
</evidence>
<dbReference type="InterPro" id="IPR036770">
    <property type="entry name" value="Ankyrin_rpt-contain_sf"/>
</dbReference>
<dbReference type="AlphaFoldDB" id="A0A6A6JF15"/>
<evidence type="ECO:0000256" key="3">
    <source>
        <dbReference type="ARBA" id="ARBA00022490"/>
    </source>
</evidence>
<keyword evidence="4 8" id="KW-0489">Methyltransferase</keyword>
<evidence type="ECO:0000256" key="8">
    <source>
        <dbReference type="PIRNR" id="PIRNR038148"/>
    </source>
</evidence>
<dbReference type="RefSeq" id="XP_033652312.1">
    <property type="nucleotide sequence ID" value="XM_033800335.1"/>
</dbReference>
<dbReference type="InterPro" id="IPR026480">
    <property type="entry name" value="RMT2_dom"/>
</dbReference>
<comment type="subcellular location">
    <subcellularLocation>
        <location evidence="8">Cytoplasm</location>
    </subcellularLocation>
    <subcellularLocation>
        <location evidence="8">Nucleus</location>
    </subcellularLocation>
</comment>
<dbReference type="PIRSF" id="PIRSF038148">
    <property type="entry name" value="Arginine_N-mtfrase-2"/>
    <property type="match status" value="1"/>
</dbReference>
<dbReference type="Gene3D" id="1.25.40.20">
    <property type="entry name" value="Ankyrin repeat-containing domain"/>
    <property type="match status" value="1"/>
</dbReference>
<evidence type="ECO:0000259" key="10">
    <source>
        <dbReference type="PROSITE" id="PS51559"/>
    </source>
</evidence>
<name>A0A6A6JF15_WESOR</name>
<gene>
    <name evidence="11" type="ORF">EI97DRAFT_451320</name>
</gene>
<keyword evidence="6" id="KW-0949">S-adenosyl-L-methionine</keyword>
<dbReference type="InterPro" id="IPR051038">
    <property type="entry name" value="RMT2/GAMT_Mtase"/>
</dbReference>
<dbReference type="Proteomes" id="UP000800097">
    <property type="component" value="Unassembled WGS sequence"/>
</dbReference>
<comment type="subunit">
    <text evidence="2 8">Monomer.</text>
</comment>
<evidence type="ECO:0000256" key="5">
    <source>
        <dbReference type="ARBA" id="ARBA00022679"/>
    </source>
</evidence>
<dbReference type="Gene3D" id="3.40.50.150">
    <property type="entry name" value="Vaccinia Virus protein VP39"/>
    <property type="match status" value="1"/>
</dbReference>
<keyword evidence="7 8" id="KW-0539">Nucleus</keyword>
<evidence type="ECO:0000313" key="11">
    <source>
        <dbReference type="EMBL" id="KAF2274773.1"/>
    </source>
</evidence>
<dbReference type="GO" id="GO:0019702">
    <property type="term" value="F:protein arginine N5-methyltransferase activity"/>
    <property type="evidence" value="ECO:0007669"/>
    <property type="project" value="TreeGrafter"/>
</dbReference>
<accession>A0A6A6JF15</accession>
<evidence type="ECO:0000313" key="12">
    <source>
        <dbReference type="Proteomes" id="UP000800097"/>
    </source>
</evidence>
<comment type="function">
    <text evidence="1 8">S-adenosyl-L-methionine-dependent protein-arginine N-methyltransferase that methylates the delta-nitrogen atom of arginine residues to form N5-methylarginine (type IV) in target proteins. Monomethylates ribosomal protein L12.</text>
</comment>
<proteinExistence type="inferred from homology"/>
<dbReference type="GO" id="GO:0032259">
    <property type="term" value="P:methylation"/>
    <property type="evidence" value="ECO:0007669"/>
    <property type="project" value="UniProtKB-KW"/>
</dbReference>
<dbReference type="PANTHER" id="PTHR32379:SF1">
    <property type="entry name" value="GUANIDINOACETATE N-METHYLTRANSFERASE"/>
    <property type="match status" value="1"/>
</dbReference>
<dbReference type="EC" id="2.1.1.-" evidence="8"/>
<dbReference type="EMBL" id="ML986500">
    <property type="protein sequence ID" value="KAF2274773.1"/>
    <property type="molecule type" value="Genomic_DNA"/>
</dbReference>
<dbReference type="PROSITE" id="PS51559">
    <property type="entry name" value="SAM_RMT2"/>
    <property type="match status" value="1"/>
</dbReference>
<evidence type="ECO:0000256" key="2">
    <source>
        <dbReference type="ARBA" id="ARBA00011245"/>
    </source>
</evidence>
<dbReference type="GeneID" id="54553510"/>
<keyword evidence="12" id="KW-1185">Reference proteome</keyword>
<evidence type="ECO:0000256" key="1">
    <source>
        <dbReference type="ARBA" id="ARBA00002207"/>
    </source>
</evidence>
<dbReference type="InterPro" id="IPR017408">
    <property type="entry name" value="Arginine_N-MeTrfase_2"/>
</dbReference>
<feature type="region of interest" description="Disordered" evidence="9">
    <location>
        <begin position="60"/>
        <end position="93"/>
    </location>
</feature>
<feature type="region of interest" description="Disordered" evidence="9">
    <location>
        <begin position="158"/>
        <end position="188"/>
    </location>
</feature>
<keyword evidence="3 8" id="KW-0963">Cytoplasm</keyword>
<reference evidence="11" key="1">
    <citation type="journal article" date="2020" name="Stud. Mycol.">
        <title>101 Dothideomycetes genomes: a test case for predicting lifestyles and emergence of pathogens.</title>
        <authorList>
            <person name="Haridas S."/>
            <person name="Albert R."/>
            <person name="Binder M."/>
            <person name="Bloem J."/>
            <person name="Labutti K."/>
            <person name="Salamov A."/>
            <person name="Andreopoulos B."/>
            <person name="Baker S."/>
            <person name="Barry K."/>
            <person name="Bills G."/>
            <person name="Bluhm B."/>
            <person name="Cannon C."/>
            <person name="Castanera R."/>
            <person name="Culley D."/>
            <person name="Daum C."/>
            <person name="Ezra D."/>
            <person name="Gonzalez J."/>
            <person name="Henrissat B."/>
            <person name="Kuo A."/>
            <person name="Liang C."/>
            <person name="Lipzen A."/>
            <person name="Lutzoni F."/>
            <person name="Magnuson J."/>
            <person name="Mondo S."/>
            <person name="Nolan M."/>
            <person name="Ohm R."/>
            <person name="Pangilinan J."/>
            <person name="Park H.-J."/>
            <person name="Ramirez L."/>
            <person name="Alfaro M."/>
            <person name="Sun H."/>
            <person name="Tritt A."/>
            <person name="Yoshinaga Y."/>
            <person name="Zwiers L.-H."/>
            <person name="Turgeon B."/>
            <person name="Goodwin S."/>
            <person name="Spatafora J."/>
            <person name="Crous P."/>
            <person name="Grigoriev I."/>
        </authorList>
    </citation>
    <scope>NUCLEOTIDE SEQUENCE</scope>
    <source>
        <strain evidence="11">CBS 379.55</strain>
    </source>
</reference>
<dbReference type="GO" id="GO:0005634">
    <property type="term" value="C:nucleus"/>
    <property type="evidence" value="ECO:0007669"/>
    <property type="project" value="UniProtKB-SubCell"/>
</dbReference>
<evidence type="ECO:0000256" key="6">
    <source>
        <dbReference type="ARBA" id="ARBA00022691"/>
    </source>
</evidence>
<dbReference type="PANTHER" id="PTHR32379">
    <property type="entry name" value="GUANIDINOACETATE N-METHYLTRANSFERASE"/>
    <property type="match status" value="1"/>
</dbReference>
<feature type="compositionally biased region" description="Acidic residues" evidence="9">
    <location>
        <begin position="162"/>
        <end position="174"/>
    </location>
</feature>
<dbReference type="InterPro" id="IPR029063">
    <property type="entry name" value="SAM-dependent_MTases_sf"/>
</dbReference>